<dbReference type="InterPro" id="IPR006059">
    <property type="entry name" value="SBP"/>
</dbReference>
<dbReference type="InterPro" id="IPR050490">
    <property type="entry name" value="Bact_solute-bd_prot1"/>
</dbReference>
<dbReference type="OrthoDB" id="7918484at2"/>
<dbReference type="KEGG" id="ntr:B0W44_02500"/>
<dbReference type="Pfam" id="PF01547">
    <property type="entry name" value="SBP_bac_1"/>
    <property type="match status" value="1"/>
</dbReference>
<evidence type="ECO:0008006" key="4">
    <source>
        <dbReference type="Google" id="ProtNLM"/>
    </source>
</evidence>
<organism evidence="2 3">
    <name type="scientific">Novibacillus thermophilus</name>
    <dbReference type="NCBI Taxonomy" id="1471761"/>
    <lineage>
        <taxon>Bacteria</taxon>
        <taxon>Bacillati</taxon>
        <taxon>Bacillota</taxon>
        <taxon>Bacilli</taxon>
        <taxon>Bacillales</taxon>
        <taxon>Thermoactinomycetaceae</taxon>
        <taxon>Novibacillus</taxon>
    </lineage>
</organism>
<evidence type="ECO:0000313" key="2">
    <source>
        <dbReference type="EMBL" id="AQS54806.1"/>
    </source>
</evidence>
<accession>A0A1U9K451</accession>
<evidence type="ECO:0000313" key="3">
    <source>
        <dbReference type="Proteomes" id="UP000188603"/>
    </source>
</evidence>
<dbReference type="PANTHER" id="PTHR43649">
    <property type="entry name" value="ARABINOSE-BINDING PROTEIN-RELATED"/>
    <property type="match status" value="1"/>
</dbReference>
<dbReference type="Gene3D" id="3.40.190.10">
    <property type="entry name" value="Periplasmic binding protein-like II"/>
    <property type="match status" value="2"/>
</dbReference>
<evidence type="ECO:0000256" key="1">
    <source>
        <dbReference type="SAM" id="SignalP"/>
    </source>
</evidence>
<sequence length="425" mass="47645">MRKILLVLMALLMAFSLAACSSSSDDATADQEDGNITLRVAWWGSQTRHDKTMEVIKMYEKENPHVTIETEFTGYDGYWEKMAAQAAGGNLPDVIQQDFGEYMTQYSEKGLLADLDEFVDNGTIDVSHFDDLLIDSGVMDGQLKGIPLGMNAYAVMYDPEMLESAGIELPSMEWSWDEFKDIAKKAAEVYDYGSSDFADNRHGFEVFARQHGQSLFTEDGSALGFDDEVLTGYWKLLLELQEEGIIPPPDVALEYVEVENSLLSHGKAPFQIRWSNQAVAVASTVGKDLKMATIPGDVKGLFVKPAMFFSISETSDKKEEAAKFINFFVNNVEAQKVQELDRGVPPSSNVREEMVDNLSATDRETFDYIDYLLEKASPIDKGYPLQAAEVFKLFDDLTERVLYQEITPEKGAEEFRTQAEEIISQ</sequence>
<dbReference type="PROSITE" id="PS51257">
    <property type="entry name" value="PROKAR_LIPOPROTEIN"/>
    <property type="match status" value="1"/>
</dbReference>
<proteinExistence type="predicted"/>
<keyword evidence="3" id="KW-1185">Reference proteome</keyword>
<gene>
    <name evidence="2" type="ORF">B0W44_02500</name>
</gene>
<keyword evidence="1" id="KW-0732">Signal</keyword>
<feature type="signal peptide" evidence="1">
    <location>
        <begin position="1"/>
        <end position="18"/>
    </location>
</feature>
<dbReference type="STRING" id="1471761.B0W44_02500"/>
<feature type="chain" id="PRO_5039090643" description="Sugar ABC transporter substrate-binding protein" evidence="1">
    <location>
        <begin position="19"/>
        <end position="425"/>
    </location>
</feature>
<protein>
    <recommendedName>
        <fullName evidence="4">Sugar ABC transporter substrate-binding protein</fullName>
    </recommendedName>
</protein>
<dbReference type="SUPFAM" id="SSF53850">
    <property type="entry name" value="Periplasmic binding protein-like II"/>
    <property type="match status" value="1"/>
</dbReference>
<dbReference type="CDD" id="cd13585">
    <property type="entry name" value="PBP2_TMBP_like"/>
    <property type="match status" value="1"/>
</dbReference>
<dbReference type="Proteomes" id="UP000188603">
    <property type="component" value="Chromosome"/>
</dbReference>
<reference evidence="2 3" key="1">
    <citation type="journal article" date="2015" name="Int. J. Syst. Evol. Microbiol.">
        <title>Novibacillus thermophilus gen. nov., sp. nov., a Gram-staining-negative and moderately thermophilic member of the family Thermoactinomycetaceae.</title>
        <authorList>
            <person name="Yang G."/>
            <person name="Chen J."/>
            <person name="Zhou S."/>
        </authorList>
    </citation>
    <scope>NUCLEOTIDE SEQUENCE [LARGE SCALE GENOMIC DNA]</scope>
    <source>
        <strain evidence="2 3">SG-1</strain>
    </source>
</reference>
<name>A0A1U9K451_9BACL</name>
<dbReference type="EMBL" id="CP019699">
    <property type="protein sequence ID" value="AQS54806.1"/>
    <property type="molecule type" value="Genomic_DNA"/>
</dbReference>
<dbReference type="PANTHER" id="PTHR43649:SF11">
    <property type="entry name" value="ABC TRANSPORTER SUBSTRATE-BINDING PROTEIN YESO-RELATED"/>
    <property type="match status" value="1"/>
</dbReference>
<dbReference type="RefSeq" id="WP_077718626.1">
    <property type="nucleotide sequence ID" value="NZ_CP019699.1"/>
</dbReference>
<dbReference type="AlphaFoldDB" id="A0A1U9K451"/>